<organism evidence="1 3">
    <name type="scientific">Acidipropionibacterium acidipropionici</name>
    <dbReference type="NCBI Taxonomy" id="1748"/>
    <lineage>
        <taxon>Bacteria</taxon>
        <taxon>Bacillati</taxon>
        <taxon>Actinomycetota</taxon>
        <taxon>Actinomycetes</taxon>
        <taxon>Propionibacteriales</taxon>
        <taxon>Propionibacteriaceae</taxon>
        <taxon>Acidipropionibacterium</taxon>
    </lineage>
</organism>
<dbReference type="GO" id="GO:0006777">
    <property type="term" value="P:Mo-molybdopterin cofactor biosynthetic process"/>
    <property type="evidence" value="ECO:0007669"/>
    <property type="project" value="InterPro"/>
</dbReference>
<reference evidence="2 4" key="1">
    <citation type="journal article" date="2016" name="Plant Dis.">
        <title>Improved production of propionic acid using genome shuffling.</title>
        <authorList>
            <person name="Luna-Flores C.H."/>
            <person name="Palfreyman R.W."/>
            <person name="Kromer J.O."/>
            <person name="Nielsen L.K."/>
            <person name="Marcellin E."/>
        </authorList>
    </citation>
    <scope>NUCLEOTIDE SEQUENCE [LARGE SCALE GENOMIC DNA]</scope>
    <source>
        <strain evidence="2 4">F3E8</strain>
    </source>
</reference>
<sequence>MYARITEEPLSVADVAARVGDDRSGAVVTFTGVVRNHDDGQPVTAIDYSAHPQAEAILAGLVEECAQRDGVHGAAAAHRVGHLEVGDLAMVVAVSAEHRGEAFAAASDLVDAVKAGVPVWKCQWLADGSHEWSGLP</sequence>
<dbReference type="InterPro" id="IPR036563">
    <property type="entry name" value="MoaE_sf"/>
</dbReference>
<reference evidence="1 3" key="2">
    <citation type="submission" date="2016-02" db="EMBL/GenBank/DDBJ databases">
        <title>Complete Genome Sequence of Propionibacterium acidipropionici ATCC 55737.</title>
        <authorList>
            <person name="Luna Flores C.H."/>
            <person name="Nielsen L.K."/>
            <person name="Marcellin E."/>
        </authorList>
    </citation>
    <scope>NUCLEOTIDE SEQUENCE [LARGE SCALE GENOMIC DNA]</scope>
    <source>
        <strain evidence="1 3">ATCC 55737</strain>
    </source>
</reference>
<dbReference type="KEGG" id="aaci:ASQ49_03695"/>
<dbReference type="RefSeq" id="WP_015069043.1">
    <property type="nucleotide sequence ID" value="NZ_CP013126.1"/>
</dbReference>
<dbReference type="EMBL" id="CP015970">
    <property type="protein sequence ID" value="AOZ47409.1"/>
    <property type="molecule type" value="Genomic_DNA"/>
</dbReference>
<dbReference type="EMBL" id="CP014352">
    <property type="protein sequence ID" value="AMS05947.1"/>
    <property type="molecule type" value="Genomic_DNA"/>
</dbReference>
<dbReference type="OrthoDB" id="9794429at2"/>
<dbReference type="PANTHER" id="PTHR23404">
    <property type="entry name" value="MOLYBDOPTERIN SYNTHASE RELATED"/>
    <property type="match status" value="1"/>
</dbReference>
<name>A0A142KIK9_9ACTN</name>
<dbReference type="Proteomes" id="UP000075221">
    <property type="component" value="Chromosome"/>
</dbReference>
<dbReference type="AlphaFoldDB" id="A0A142KIK9"/>
<protein>
    <submittedName>
        <fullName evidence="1">Molybdenum cofactor biosynthesis protein MoaE</fullName>
    </submittedName>
</protein>
<keyword evidence="4" id="KW-1185">Reference proteome</keyword>
<evidence type="ECO:0000313" key="2">
    <source>
        <dbReference type="EMBL" id="AOZ47409.1"/>
    </source>
</evidence>
<dbReference type="CDD" id="cd00756">
    <property type="entry name" value="MoaE"/>
    <property type="match status" value="1"/>
</dbReference>
<dbReference type="OMA" id="WKHQFFA"/>
<dbReference type="SUPFAM" id="SSF54690">
    <property type="entry name" value="Molybdopterin synthase subunit MoaE"/>
    <property type="match status" value="1"/>
</dbReference>
<dbReference type="Pfam" id="PF02391">
    <property type="entry name" value="MoaE"/>
    <property type="match status" value="1"/>
</dbReference>
<gene>
    <name evidence="2" type="ORF">A8L58_12825</name>
    <name evidence="1" type="ORF">AXH35_11375</name>
</gene>
<dbReference type="GeneID" id="88084151"/>
<proteinExistence type="predicted"/>
<evidence type="ECO:0000313" key="3">
    <source>
        <dbReference type="Proteomes" id="UP000075221"/>
    </source>
</evidence>
<evidence type="ECO:0000313" key="1">
    <source>
        <dbReference type="EMBL" id="AMS05947.1"/>
    </source>
</evidence>
<dbReference type="InterPro" id="IPR003448">
    <property type="entry name" value="Mopterin_biosynth_MoaE"/>
</dbReference>
<accession>A0A142KIK9</accession>
<dbReference type="Gene3D" id="3.90.1170.40">
    <property type="entry name" value="Molybdopterin biosynthesis MoaE subunit"/>
    <property type="match status" value="1"/>
</dbReference>
<evidence type="ECO:0000313" key="4">
    <source>
        <dbReference type="Proteomes" id="UP000178666"/>
    </source>
</evidence>
<dbReference type="Proteomes" id="UP000178666">
    <property type="component" value="Chromosome"/>
</dbReference>